<dbReference type="OrthoDB" id="7729168at2759"/>
<organism evidence="9 10">
    <name type="scientific">Handroanthus impetiginosus</name>
    <dbReference type="NCBI Taxonomy" id="429701"/>
    <lineage>
        <taxon>Eukaryota</taxon>
        <taxon>Viridiplantae</taxon>
        <taxon>Streptophyta</taxon>
        <taxon>Embryophyta</taxon>
        <taxon>Tracheophyta</taxon>
        <taxon>Spermatophyta</taxon>
        <taxon>Magnoliopsida</taxon>
        <taxon>eudicotyledons</taxon>
        <taxon>Gunneridae</taxon>
        <taxon>Pentapetalae</taxon>
        <taxon>asterids</taxon>
        <taxon>lamiids</taxon>
        <taxon>Lamiales</taxon>
        <taxon>Bignoniaceae</taxon>
        <taxon>Crescentiina</taxon>
        <taxon>Tabebuia alliance</taxon>
        <taxon>Handroanthus</taxon>
    </lineage>
</organism>
<dbReference type="Pfam" id="PF13962">
    <property type="entry name" value="PGG"/>
    <property type="match status" value="1"/>
</dbReference>
<keyword evidence="2" id="KW-0812">Transmembrane</keyword>
<dbReference type="SUPFAM" id="SSF48403">
    <property type="entry name" value="Ankyrin repeat"/>
    <property type="match status" value="1"/>
</dbReference>
<dbReference type="SMART" id="SM00248">
    <property type="entry name" value="ANK"/>
    <property type="match status" value="4"/>
</dbReference>
<feature type="repeat" description="ANK" evidence="7">
    <location>
        <begin position="36"/>
        <end position="68"/>
    </location>
</feature>
<dbReference type="Gene3D" id="1.25.40.20">
    <property type="entry name" value="Ankyrin repeat-containing domain"/>
    <property type="match status" value="1"/>
</dbReference>
<evidence type="ECO:0000256" key="6">
    <source>
        <dbReference type="ARBA" id="ARBA00023136"/>
    </source>
</evidence>
<gene>
    <name evidence="9" type="ORF">CDL12_09100</name>
</gene>
<dbReference type="GO" id="GO:0005886">
    <property type="term" value="C:plasma membrane"/>
    <property type="evidence" value="ECO:0007669"/>
    <property type="project" value="TreeGrafter"/>
</dbReference>
<feature type="repeat" description="ANK" evidence="7">
    <location>
        <begin position="104"/>
        <end position="136"/>
    </location>
</feature>
<evidence type="ECO:0000256" key="4">
    <source>
        <dbReference type="ARBA" id="ARBA00022989"/>
    </source>
</evidence>
<dbReference type="PROSITE" id="PS50297">
    <property type="entry name" value="ANK_REP_REGION"/>
    <property type="match status" value="4"/>
</dbReference>
<dbReference type="InterPro" id="IPR036770">
    <property type="entry name" value="Ankyrin_rpt-contain_sf"/>
</dbReference>
<evidence type="ECO:0000256" key="7">
    <source>
        <dbReference type="PROSITE-ProRule" id="PRU00023"/>
    </source>
</evidence>
<keyword evidence="6" id="KW-0472">Membrane</keyword>
<dbReference type="EMBL" id="NKXS01001498">
    <property type="protein sequence ID" value="PIN18231.1"/>
    <property type="molecule type" value="Genomic_DNA"/>
</dbReference>
<evidence type="ECO:0000256" key="5">
    <source>
        <dbReference type="ARBA" id="ARBA00023043"/>
    </source>
</evidence>
<dbReference type="Proteomes" id="UP000231279">
    <property type="component" value="Unassembled WGS sequence"/>
</dbReference>
<reference evidence="10" key="1">
    <citation type="journal article" date="2018" name="Gigascience">
        <title>Genome assembly of the Pink Ipe (Handroanthus impetiginosus, Bignoniaceae), a highly valued, ecologically keystone Neotropical timber forest tree.</title>
        <authorList>
            <person name="Silva-Junior O.B."/>
            <person name="Grattapaglia D."/>
            <person name="Novaes E."/>
            <person name="Collevatti R.G."/>
        </authorList>
    </citation>
    <scope>NUCLEOTIDE SEQUENCE [LARGE SCALE GENOMIC DNA]</scope>
    <source>
        <strain evidence="10">cv. UFG-1</strain>
    </source>
</reference>
<evidence type="ECO:0000313" key="9">
    <source>
        <dbReference type="EMBL" id="PIN18231.1"/>
    </source>
</evidence>
<dbReference type="Pfam" id="PF12796">
    <property type="entry name" value="Ank_2"/>
    <property type="match status" value="1"/>
</dbReference>
<feature type="domain" description="PGG" evidence="8">
    <location>
        <begin position="279"/>
        <end position="328"/>
    </location>
</feature>
<feature type="repeat" description="ANK" evidence="7">
    <location>
        <begin position="175"/>
        <end position="208"/>
    </location>
</feature>
<keyword evidence="10" id="KW-1185">Reference proteome</keyword>
<dbReference type="GO" id="GO:0000502">
    <property type="term" value="C:proteasome complex"/>
    <property type="evidence" value="ECO:0007669"/>
    <property type="project" value="UniProtKB-KW"/>
</dbReference>
<feature type="repeat" description="ANK" evidence="7">
    <location>
        <begin position="70"/>
        <end position="102"/>
    </location>
</feature>
<evidence type="ECO:0000256" key="2">
    <source>
        <dbReference type="ARBA" id="ARBA00022692"/>
    </source>
</evidence>
<keyword evidence="4" id="KW-1133">Transmembrane helix</keyword>
<evidence type="ECO:0000259" key="8">
    <source>
        <dbReference type="Pfam" id="PF13962"/>
    </source>
</evidence>
<dbReference type="Pfam" id="PF00023">
    <property type="entry name" value="Ank"/>
    <property type="match status" value="1"/>
</dbReference>
<sequence length="360" mass="39299">MEKRLSEAALQGDVTSLVRILEEDPLILDKIIISCISETPLHTAATLGHLNFVKELLSRKPELAAELDSHSCSPLHLAAAKGHVDVVKELLGADVEVGFIRNTDGRTPLHLAAMKGRAAVLAELVRANPEFNRALTDRDETGFHLCAKWNRFEALKSLGEEVGKYGEVVNWKDCEGNTALHIAVTNKHIQIINCLLTLNGLEVNALNKNGLTALDLLKQSPRGLRDMEIDYSLRKAGASSTKDLQLITNDWRPDNVIKQMKKKLSSQESSAKKPKSIDWLGRKKSALMVVASLIATVAFQAGLTPPGGVWQDDYTVDDNGNPWAASKTKAMDVVSNGDHVDCDHCPGGDVFRHTKAHVTG</sequence>
<protein>
    <submittedName>
        <fullName evidence="9">26S proteasome regulatory complex, subunit PSMD10</fullName>
    </submittedName>
</protein>
<keyword evidence="5 7" id="KW-0040">ANK repeat</keyword>
<evidence type="ECO:0000256" key="3">
    <source>
        <dbReference type="ARBA" id="ARBA00022737"/>
    </source>
</evidence>
<dbReference type="InterPro" id="IPR026961">
    <property type="entry name" value="PGG_dom"/>
</dbReference>
<evidence type="ECO:0000313" key="10">
    <source>
        <dbReference type="Proteomes" id="UP000231279"/>
    </source>
</evidence>
<name>A0A2G9HL33_9LAMI</name>
<dbReference type="InterPro" id="IPR002110">
    <property type="entry name" value="Ankyrin_rpt"/>
</dbReference>
<evidence type="ECO:0000256" key="1">
    <source>
        <dbReference type="ARBA" id="ARBA00004141"/>
    </source>
</evidence>
<dbReference type="AlphaFoldDB" id="A0A2G9HL33"/>
<dbReference type="PANTHER" id="PTHR24186:SF37">
    <property type="entry name" value="PGG DOMAIN-CONTAINING PROTEIN"/>
    <property type="match status" value="1"/>
</dbReference>
<accession>A0A2G9HL33</accession>
<comment type="caution">
    <text evidence="9">The sequence shown here is derived from an EMBL/GenBank/DDBJ whole genome shotgun (WGS) entry which is preliminary data.</text>
</comment>
<keyword evidence="9" id="KW-0647">Proteasome</keyword>
<dbReference type="STRING" id="429701.A0A2G9HL33"/>
<keyword evidence="3" id="KW-0677">Repeat</keyword>
<dbReference type="PROSITE" id="PS50088">
    <property type="entry name" value="ANK_REPEAT"/>
    <property type="match status" value="4"/>
</dbReference>
<dbReference type="Pfam" id="PF13857">
    <property type="entry name" value="Ank_5"/>
    <property type="match status" value="1"/>
</dbReference>
<proteinExistence type="predicted"/>
<dbReference type="PANTHER" id="PTHR24186">
    <property type="entry name" value="PROTEIN PHOSPHATASE 1 REGULATORY SUBUNIT"/>
    <property type="match status" value="1"/>
</dbReference>
<comment type="subcellular location">
    <subcellularLocation>
        <location evidence="1">Membrane</location>
        <topology evidence="1">Multi-pass membrane protein</topology>
    </subcellularLocation>
</comment>